<dbReference type="Proteomes" id="UP000194885">
    <property type="component" value="Unassembled WGS sequence"/>
</dbReference>
<reference evidence="1 2" key="1">
    <citation type="submission" date="2017-05" db="EMBL/GenBank/DDBJ databases">
        <title>The Genome Sequence of Enterococcus faecium 7H8_DIV0219.</title>
        <authorList>
            <consortium name="The Broad Institute Genomics Platform"/>
            <consortium name="The Broad Institute Genomic Center for Infectious Diseases"/>
            <person name="Earl A."/>
            <person name="Manson A."/>
            <person name="Schwartman J."/>
            <person name="Gilmore M."/>
            <person name="Abouelleil A."/>
            <person name="Cao P."/>
            <person name="Chapman S."/>
            <person name="Cusick C."/>
            <person name="Shea T."/>
            <person name="Young S."/>
            <person name="Neafsey D."/>
            <person name="Nusbaum C."/>
            <person name="Birren B."/>
        </authorList>
    </citation>
    <scope>NUCLEOTIDE SEQUENCE [LARGE SCALE GENOMIC DNA]</scope>
    <source>
        <strain evidence="1 2">7H8_DIV0219</strain>
    </source>
</reference>
<dbReference type="EMBL" id="NGKW01000038">
    <property type="protein sequence ID" value="OTN82285.1"/>
    <property type="molecule type" value="Genomic_DNA"/>
</dbReference>
<comment type="caution">
    <text evidence="1">The sequence shown here is derived from an EMBL/GenBank/DDBJ whole genome shotgun (WGS) entry which is preliminary data.</text>
</comment>
<proteinExistence type="predicted"/>
<sequence>TLVFIKYKRWDTLSSLLNHVYYSKSERNNFYFVTLRMPTQFISDGEIQKGSSRVSLVADKMEKRTTEKEFNLMIEADIFLYYVSKINPIIDTYSWFPILYIFLSKLNGNIKVLTLLKNKSNLRNLLPIFSVSQEELAMKISSIDDSPGYLGALNQIPAFRRFIKSDEIGVQP</sequence>
<protein>
    <submittedName>
        <fullName evidence="1">Uncharacterized protein</fullName>
    </submittedName>
</protein>
<evidence type="ECO:0000313" key="1">
    <source>
        <dbReference type="EMBL" id="OTN82285.1"/>
    </source>
</evidence>
<dbReference type="AlphaFoldDB" id="A0A242AMK2"/>
<gene>
    <name evidence="1" type="ORF">A5810_003189</name>
</gene>
<feature type="non-terminal residue" evidence="1">
    <location>
        <position position="1"/>
    </location>
</feature>
<accession>A0A242AMK2</accession>
<organism evidence="1 2">
    <name type="scientific">Enterococcus faecium</name>
    <name type="common">Streptococcus faecium</name>
    <dbReference type="NCBI Taxonomy" id="1352"/>
    <lineage>
        <taxon>Bacteria</taxon>
        <taxon>Bacillati</taxon>
        <taxon>Bacillota</taxon>
        <taxon>Bacilli</taxon>
        <taxon>Lactobacillales</taxon>
        <taxon>Enterococcaceae</taxon>
        <taxon>Enterococcus</taxon>
    </lineage>
</organism>
<name>A0A242AMK2_ENTFC</name>
<evidence type="ECO:0000313" key="2">
    <source>
        <dbReference type="Proteomes" id="UP000194885"/>
    </source>
</evidence>